<dbReference type="InterPro" id="IPR025377">
    <property type="entry name" value="DUF4367"/>
</dbReference>
<comment type="caution">
    <text evidence="9">The sequence shown here is derived from an EMBL/GenBank/DDBJ whole genome shotgun (WGS) entry which is preliminary data.</text>
</comment>
<reference evidence="10" key="1">
    <citation type="journal article" date="2017" name="Appl. Environ. Microbiol.">
        <title>Genomic Analysis of Calderihabitans maritimus KKC1, a Thermophilic, Hydrogenogenic, Carboxydotrophic Bacterium Isolated from Marine Sediment.</title>
        <authorList>
            <person name="Omae K."/>
            <person name="Yoneda Y."/>
            <person name="Fukuyama Y."/>
            <person name="Yoshida T."/>
            <person name="Sako Y."/>
        </authorList>
    </citation>
    <scope>NUCLEOTIDE SEQUENCE [LARGE SCALE GENOMIC DNA]</scope>
    <source>
        <strain evidence="10">KKC1</strain>
    </source>
</reference>
<evidence type="ECO:0000256" key="5">
    <source>
        <dbReference type="RuleBase" id="RU000716"/>
    </source>
</evidence>
<evidence type="ECO:0000256" key="1">
    <source>
        <dbReference type="ARBA" id="ARBA00023015"/>
    </source>
</evidence>
<evidence type="ECO:0000313" key="10">
    <source>
        <dbReference type="Proteomes" id="UP000197032"/>
    </source>
</evidence>
<evidence type="ECO:0000256" key="2">
    <source>
        <dbReference type="ARBA" id="ARBA00023082"/>
    </source>
</evidence>
<feature type="domain" description="DUF4367" evidence="8">
    <location>
        <begin position="144"/>
        <end position="228"/>
    </location>
</feature>
<dbReference type="Pfam" id="PF04542">
    <property type="entry name" value="Sigma70_r2"/>
    <property type="match status" value="1"/>
</dbReference>
<comment type="similarity">
    <text evidence="5">Belongs to the sigma-70 factor family. ECF subfamily.</text>
</comment>
<dbReference type="SUPFAM" id="SSF88946">
    <property type="entry name" value="Sigma2 domain of RNA polymerase sigma factors"/>
    <property type="match status" value="1"/>
</dbReference>
<dbReference type="Gene3D" id="1.10.1740.10">
    <property type="match status" value="1"/>
</dbReference>
<name>A0A1Z5HV56_9FIRM</name>
<keyword evidence="10" id="KW-1185">Reference proteome</keyword>
<dbReference type="GO" id="GO:0006352">
    <property type="term" value="P:DNA-templated transcription initiation"/>
    <property type="evidence" value="ECO:0007669"/>
    <property type="project" value="InterPro"/>
</dbReference>
<evidence type="ECO:0000256" key="6">
    <source>
        <dbReference type="SAM" id="MobiDB-lite"/>
    </source>
</evidence>
<dbReference type="InterPro" id="IPR000838">
    <property type="entry name" value="RNA_pol_sigma70_ECF_CS"/>
</dbReference>
<dbReference type="OrthoDB" id="9784984at2"/>
<dbReference type="GO" id="GO:0016987">
    <property type="term" value="F:sigma factor activity"/>
    <property type="evidence" value="ECO:0007669"/>
    <property type="project" value="UniProtKB-KW"/>
</dbReference>
<dbReference type="Pfam" id="PF14285">
    <property type="entry name" value="DUF4367"/>
    <property type="match status" value="1"/>
</dbReference>
<feature type="compositionally biased region" description="Basic and acidic residues" evidence="6">
    <location>
        <begin position="1"/>
        <end position="14"/>
    </location>
</feature>
<evidence type="ECO:0000256" key="3">
    <source>
        <dbReference type="ARBA" id="ARBA00023125"/>
    </source>
</evidence>
<keyword evidence="4 5" id="KW-0804">Transcription</keyword>
<dbReference type="EMBL" id="BDGJ01000142">
    <property type="protein sequence ID" value="GAW93419.1"/>
    <property type="molecule type" value="Genomic_DNA"/>
</dbReference>
<dbReference type="PANTHER" id="PTHR43133:SF8">
    <property type="entry name" value="RNA POLYMERASE SIGMA FACTOR HI_1459-RELATED"/>
    <property type="match status" value="1"/>
</dbReference>
<protein>
    <recommendedName>
        <fullName evidence="5">RNA polymerase sigma factor</fullName>
    </recommendedName>
</protein>
<gene>
    <name evidence="9" type="ORF">KKC1_25530</name>
</gene>
<dbReference type="AlphaFoldDB" id="A0A1Z5HV56"/>
<accession>A0A1Z5HV56</accession>
<evidence type="ECO:0000256" key="4">
    <source>
        <dbReference type="ARBA" id="ARBA00023163"/>
    </source>
</evidence>
<evidence type="ECO:0000259" key="7">
    <source>
        <dbReference type="Pfam" id="PF04542"/>
    </source>
</evidence>
<dbReference type="GO" id="GO:0003677">
    <property type="term" value="F:DNA binding"/>
    <property type="evidence" value="ECO:0007669"/>
    <property type="project" value="UniProtKB-KW"/>
</dbReference>
<dbReference type="InterPro" id="IPR013325">
    <property type="entry name" value="RNA_pol_sigma_r2"/>
</dbReference>
<keyword evidence="1 5" id="KW-0805">Transcription regulation</keyword>
<evidence type="ECO:0000313" key="9">
    <source>
        <dbReference type="EMBL" id="GAW93419.1"/>
    </source>
</evidence>
<dbReference type="InterPro" id="IPR007627">
    <property type="entry name" value="RNA_pol_sigma70_r2"/>
</dbReference>
<feature type="region of interest" description="Disordered" evidence="6">
    <location>
        <begin position="1"/>
        <end position="21"/>
    </location>
</feature>
<dbReference type="InterPro" id="IPR039425">
    <property type="entry name" value="RNA_pol_sigma-70-like"/>
</dbReference>
<evidence type="ECO:0000259" key="8">
    <source>
        <dbReference type="Pfam" id="PF14285"/>
    </source>
</evidence>
<proteinExistence type="inferred from homology"/>
<organism evidence="9 10">
    <name type="scientific">Calderihabitans maritimus</name>
    <dbReference type="NCBI Taxonomy" id="1246530"/>
    <lineage>
        <taxon>Bacteria</taxon>
        <taxon>Bacillati</taxon>
        <taxon>Bacillota</taxon>
        <taxon>Clostridia</taxon>
        <taxon>Neomoorellales</taxon>
        <taxon>Calderihabitantaceae</taxon>
        <taxon>Calderihabitans</taxon>
    </lineage>
</organism>
<keyword evidence="3 5" id="KW-0238">DNA-binding</keyword>
<dbReference type="Proteomes" id="UP000197032">
    <property type="component" value="Unassembled WGS sequence"/>
</dbReference>
<dbReference type="PANTHER" id="PTHR43133">
    <property type="entry name" value="RNA POLYMERASE ECF-TYPE SIGMA FACTO"/>
    <property type="match status" value="1"/>
</dbReference>
<dbReference type="PROSITE" id="PS01063">
    <property type="entry name" value="SIGMA70_ECF"/>
    <property type="match status" value="1"/>
</dbReference>
<keyword evidence="2 5" id="KW-0731">Sigma factor</keyword>
<feature type="domain" description="RNA polymerase sigma-70 region 2" evidence="7">
    <location>
        <begin position="33"/>
        <end position="98"/>
    </location>
</feature>
<sequence>MSKYSRGKEGEKMPFHKNKDRPQCSLETRQLIYEIYFERIYKIALAVTRDPAVAEEVAQETFKTAFEKYHTLKEPAKIRAWLTAIALNTARTFYHEQKKLIPIDPEQLSKIRDRNSGPMEEMVEPEGSKLVAVKISGEKPLMTVTLRYSTKLGPLIIKESGILQNAGIGMGYDKDDTVVERPDINGVSATLFYNKSGRTSLVWYDQGVRYRIEGFNLAEEIIKIAKNLSP</sequence>